<organism evidence="2 3">
    <name type="scientific">Fibrivirga algicola</name>
    <dbReference type="NCBI Taxonomy" id="2950420"/>
    <lineage>
        <taxon>Bacteria</taxon>
        <taxon>Pseudomonadati</taxon>
        <taxon>Bacteroidota</taxon>
        <taxon>Cytophagia</taxon>
        <taxon>Cytophagales</taxon>
        <taxon>Spirosomataceae</taxon>
        <taxon>Fibrivirga</taxon>
    </lineage>
</organism>
<gene>
    <name evidence="2" type="ORF">F7231_11970</name>
</gene>
<comment type="caution">
    <text evidence="2">The sequence shown here is derived from an EMBL/GenBank/DDBJ whole genome shotgun (WGS) entry which is preliminary data.</text>
</comment>
<proteinExistence type="predicted"/>
<evidence type="ECO:0000256" key="1">
    <source>
        <dbReference type="SAM" id="SignalP"/>
    </source>
</evidence>
<sequence length="532" mass="57463">MKRLLAGLLLALPTSSLLAQGSAAEYADDAFRYNDFVQQGSARFRGVGGNHTALGGDASNIAGNPAGLGFYNRSEFTLSPSINLSSSKSGFLGSNTNANKTNVNIGQLGLVFAGESSRNSRWRRSSFGISYSQSQNFSDSFDAQGRNNNINSSFLNEYLPGLNSGGPGSVKEGALNSDFDDRTNTARTPEAALYGLFLLNPTVYGATPANPSGTIDTNGSPFFSNDLDVLRNQRITANRSGANSQWTFGYGSNFDDKLYLGISANISSIRYNSEITTRELPINGDFDNYGRTNNLTVSGTGFGVKVGAIYRPVQSFQIGVDAASPTFYSMKETFQQTFFAFGRNPSLISQMGTNSVSVDPNDFEYSMTSPFRASGGFTYFLGAGKIGFITATADYVNYSSMRIGTDVFNTSQGNQDFKNDVTAEVKNTYQNVVNVRAGAEIRASMFRIRGGVAYLPSAYKIDLDRVNRDDRARVLFSGGVGLRSDRFFADVSASYYGQKSGVSPYILNDSDTPTVSTTSQRTNAMLSIGFFF</sequence>
<dbReference type="SUPFAM" id="SSF56935">
    <property type="entry name" value="Porins"/>
    <property type="match status" value="1"/>
</dbReference>
<keyword evidence="1" id="KW-0732">Signal</keyword>
<feature type="chain" id="PRO_5046560891" evidence="1">
    <location>
        <begin position="20"/>
        <end position="532"/>
    </location>
</feature>
<evidence type="ECO:0000313" key="2">
    <source>
        <dbReference type="EMBL" id="NID10888.1"/>
    </source>
</evidence>
<dbReference type="Proteomes" id="UP000606008">
    <property type="component" value="Unassembled WGS sequence"/>
</dbReference>
<keyword evidence="3" id="KW-1185">Reference proteome</keyword>
<reference evidence="3" key="2">
    <citation type="submission" date="2023-07" db="EMBL/GenBank/DDBJ databases">
        <authorList>
            <person name="Jung D.-H."/>
        </authorList>
    </citation>
    <scope>NUCLEOTIDE SEQUENCE [LARGE SCALE GENOMIC DNA]</scope>
    <source>
        <strain evidence="3">JA-25</strain>
    </source>
</reference>
<feature type="signal peptide" evidence="1">
    <location>
        <begin position="1"/>
        <end position="19"/>
    </location>
</feature>
<reference evidence="3" key="1">
    <citation type="submission" date="2019-09" db="EMBL/GenBank/DDBJ databases">
        <authorList>
            <person name="Jung D.-H."/>
        </authorList>
    </citation>
    <scope>NUCLEOTIDE SEQUENCE [LARGE SCALE GENOMIC DNA]</scope>
    <source>
        <strain evidence="3">JA-25</strain>
    </source>
</reference>
<name>A0ABX0QJ56_9BACT</name>
<dbReference type="RefSeq" id="WP_166692062.1">
    <property type="nucleotide sequence ID" value="NZ_WAEL01000004.1"/>
</dbReference>
<dbReference type="Gene3D" id="2.40.160.60">
    <property type="entry name" value="Outer membrane protein transport protein (OMPP1/FadL/TodX)"/>
    <property type="match status" value="1"/>
</dbReference>
<protein>
    <submittedName>
        <fullName evidence="2">Uncharacterized protein</fullName>
    </submittedName>
</protein>
<accession>A0ABX0QJ56</accession>
<dbReference type="EMBL" id="WAEL01000004">
    <property type="protein sequence ID" value="NID10888.1"/>
    <property type="molecule type" value="Genomic_DNA"/>
</dbReference>
<evidence type="ECO:0000313" key="3">
    <source>
        <dbReference type="Proteomes" id="UP000606008"/>
    </source>
</evidence>